<dbReference type="Pfam" id="PF01535">
    <property type="entry name" value="PPR"/>
    <property type="match status" value="8"/>
</dbReference>
<dbReference type="PANTHER" id="PTHR47926:SF347">
    <property type="entry name" value="PENTATRICOPEPTIDE REPEAT-CONTAINING PROTEIN"/>
    <property type="match status" value="1"/>
</dbReference>
<dbReference type="GO" id="GO:0009451">
    <property type="term" value="P:RNA modification"/>
    <property type="evidence" value="ECO:0007669"/>
    <property type="project" value="InterPro"/>
</dbReference>
<feature type="repeat" description="PPR" evidence="2">
    <location>
        <begin position="504"/>
        <end position="538"/>
    </location>
</feature>
<dbReference type="Pfam" id="PF13041">
    <property type="entry name" value="PPR_2"/>
    <property type="match status" value="1"/>
</dbReference>
<feature type="repeat" description="PPR" evidence="2">
    <location>
        <begin position="62"/>
        <end position="96"/>
    </location>
</feature>
<dbReference type="PANTHER" id="PTHR47926">
    <property type="entry name" value="PENTATRICOPEPTIDE REPEAT-CONTAINING PROTEIN"/>
    <property type="match status" value="1"/>
</dbReference>
<evidence type="ECO:0008006" key="5">
    <source>
        <dbReference type="Google" id="ProtNLM"/>
    </source>
</evidence>
<dbReference type="EMBL" id="OZ034822">
    <property type="protein sequence ID" value="CAL1410257.1"/>
    <property type="molecule type" value="Genomic_DNA"/>
</dbReference>
<dbReference type="InterPro" id="IPR011990">
    <property type="entry name" value="TPR-like_helical_dom_sf"/>
</dbReference>
<organism evidence="3 4">
    <name type="scientific">Linum trigynum</name>
    <dbReference type="NCBI Taxonomy" id="586398"/>
    <lineage>
        <taxon>Eukaryota</taxon>
        <taxon>Viridiplantae</taxon>
        <taxon>Streptophyta</taxon>
        <taxon>Embryophyta</taxon>
        <taxon>Tracheophyta</taxon>
        <taxon>Spermatophyta</taxon>
        <taxon>Magnoliopsida</taxon>
        <taxon>eudicotyledons</taxon>
        <taxon>Gunneridae</taxon>
        <taxon>Pentapetalae</taxon>
        <taxon>rosids</taxon>
        <taxon>fabids</taxon>
        <taxon>Malpighiales</taxon>
        <taxon>Linaceae</taxon>
        <taxon>Linum</taxon>
    </lineage>
</organism>
<dbReference type="PROSITE" id="PS51375">
    <property type="entry name" value="PPR"/>
    <property type="match status" value="4"/>
</dbReference>
<evidence type="ECO:0000313" key="4">
    <source>
        <dbReference type="Proteomes" id="UP001497516"/>
    </source>
</evidence>
<name>A0AAV2GJC3_9ROSI</name>
<keyword evidence="1" id="KW-0677">Repeat</keyword>
<dbReference type="NCBIfam" id="TIGR00756">
    <property type="entry name" value="PPR"/>
    <property type="match status" value="4"/>
</dbReference>
<dbReference type="Pfam" id="PF20431">
    <property type="entry name" value="E_motif"/>
    <property type="match status" value="1"/>
</dbReference>
<sequence length="656" mass="71173">MNPCLAQSKPSALLRLRYVCTSSRSHASRLEPHNSTNLLSAYFKSGRVSDAEKLFDKMSDRNVVSWSIAIHGYAINGHHVKSINAFTQMRHSGLVPNSFTVVGVLISTGGLSDLVLGRSVHGLAVKSGLQSESIVATAVLDMYAKCGNVFDSYKVFEELKDLHLVSCNAIVAGFIANGLCRESFVLFGKLRKAGLTPNSSTMLTLIRGCIGLGIRILSESIHCLIIKLGFGLDVSVNNAVIGMYSSFLDISATGKVFQEIECKDIISWTTMMGLLVGIEDALGAIRLYFEMKGNGFYVDAVVIMHLILASSALGNLNMGRQVHAQAVFLGLLTKLPVVNSLIKMYLKCGDLDSSSTLFDGTTEKSPVTWTAMISGLTNNGHARAALDLMSKARWDYSCCLDSVTILSAIIACGEIAAFEFCQQLHCYAFKMGYAHHVPTSNSLISAYSKCGNVQLAHIVFKDMGPFCNVASWNMIISGYGINSQGEHAVALYHEMLKDGNEEPDSATYSAVLTACSHAGLVDKGVMIFNRMVEDGKVKPREEHFGCVIDLLARSGFVDDASGFAKKFPEKMSLNAWKALLGGCAVHGDLQVAEHAGRRLFEQEYEESGEVVLLSNLYASVGRFEDAEALRLRIENKGLSKDPGSSFVNGMMHYDCG</sequence>
<protein>
    <recommendedName>
        <fullName evidence="5">Pentatricopeptide repeat-containing protein</fullName>
    </recommendedName>
</protein>
<feature type="repeat" description="PPR" evidence="2">
    <location>
        <begin position="468"/>
        <end position="502"/>
    </location>
</feature>
<evidence type="ECO:0000256" key="2">
    <source>
        <dbReference type="PROSITE-ProRule" id="PRU00708"/>
    </source>
</evidence>
<feature type="repeat" description="PPR" evidence="2">
    <location>
        <begin position="163"/>
        <end position="197"/>
    </location>
</feature>
<dbReference type="InterPro" id="IPR002885">
    <property type="entry name" value="PPR_rpt"/>
</dbReference>
<keyword evidence="4" id="KW-1185">Reference proteome</keyword>
<gene>
    <name evidence="3" type="ORF">LTRI10_LOCUS49691</name>
</gene>
<accession>A0AAV2GJC3</accession>
<dbReference type="Proteomes" id="UP001497516">
    <property type="component" value="Chromosome 9"/>
</dbReference>
<dbReference type="AlphaFoldDB" id="A0AAV2GJC3"/>
<evidence type="ECO:0000256" key="1">
    <source>
        <dbReference type="ARBA" id="ARBA00022737"/>
    </source>
</evidence>
<reference evidence="3 4" key="1">
    <citation type="submission" date="2024-04" db="EMBL/GenBank/DDBJ databases">
        <authorList>
            <person name="Fracassetti M."/>
        </authorList>
    </citation>
    <scope>NUCLEOTIDE SEQUENCE [LARGE SCALE GENOMIC DNA]</scope>
</reference>
<dbReference type="InterPro" id="IPR046960">
    <property type="entry name" value="PPR_At4g14850-like_plant"/>
</dbReference>
<dbReference type="InterPro" id="IPR046848">
    <property type="entry name" value="E_motif"/>
</dbReference>
<dbReference type="FunFam" id="1.25.40.10:FF:000364">
    <property type="entry name" value="Pentatricopeptide repeat (PPR-like) superfamily protein"/>
    <property type="match status" value="1"/>
</dbReference>
<evidence type="ECO:0000313" key="3">
    <source>
        <dbReference type="EMBL" id="CAL1410257.1"/>
    </source>
</evidence>
<dbReference type="GO" id="GO:0003723">
    <property type="term" value="F:RNA binding"/>
    <property type="evidence" value="ECO:0007669"/>
    <property type="project" value="InterPro"/>
</dbReference>
<dbReference type="FunFam" id="1.25.40.10:FF:000090">
    <property type="entry name" value="Pentatricopeptide repeat-containing protein, chloroplastic"/>
    <property type="match status" value="1"/>
</dbReference>
<proteinExistence type="predicted"/>
<dbReference type="Gene3D" id="1.25.40.10">
    <property type="entry name" value="Tetratricopeptide repeat domain"/>
    <property type="match status" value="5"/>
</dbReference>